<organism evidence="5 6">
    <name type="scientific">Paramecium octaurelia</name>
    <dbReference type="NCBI Taxonomy" id="43137"/>
    <lineage>
        <taxon>Eukaryota</taxon>
        <taxon>Sar</taxon>
        <taxon>Alveolata</taxon>
        <taxon>Ciliophora</taxon>
        <taxon>Intramacronucleata</taxon>
        <taxon>Oligohymenophorea</taxon>
        <taxon>Peniculida</taxon>
        <taxon>Parameciidae</taxon>
        <taxon>Paramecium</taxon>
    </lineage>
</organism>
<dbReference type="InterPro" id="IPR000217">
    <property type="entry name" value="Tubulin"/>
</dbReference>
<dbReference type="GO" id="GO:0005525">
    <property type="term" value="F:GTP binding"/>
    <property type="evidence" value="ECO:0007669"/>
    <property type="project" value="UniProtKB-KW"/>
</dbReference>
<dbReference type="OrthoDB" id="322165at2759"/>
<name>A0A8S1YSB3_PAROT</name>
<comment type="similarity">
    <text evidence="1">Belongs to the tubulin family.</text>
</comment>
<dbReference type="GO" id="GO:0005874">
    <property type="term" value="C:microtubule"/>
    <property type="evidence" value="ECO:0007669"/>
    <property type="project" value="UniProtKB-KW"/>
</dbReference>
<dbReference type="OMA" id="EYYEVAW"/>
<proteinExistence type="inferred from homology"/>
<comment type="caution">
    <text evidence="5">The sequence shown here is derived from an EMBL/GenBank/DDBJ whole genome shotgun (WGS) entry which is preliminary data.</text>
</comment>
<dbReference type="AlphaFoldDB" id="A0A8S1YSB3"/>
<protein>
    <submittedName>
        <fullName evidence="5">Uncharacterized protein</fullName>
    </submittedName>
</protein>
<keyword evidence="4" id="KW-0342">GTP-binding</keyword>
<gene>
    <name evidence="5" type="ORF">POCTA_138.1.T1980018</name>
</gene>
<evidence type="ECO:0000313" key="5">
    <source>
        <dbReference type="EMBL" id="CAD8215004.1"/>
    </source>
</evidence>
<evidence type="ECO:0000313" key="6">
    <source>
        <dbReference type="Proteomes" id="UP000683925"/>
    </source>
</evidence>
<evidence type="ECO:0000256" key="2">
    <source>
        <dbReference type="ARBA" id="ARBA00022701"/>
    </source>
</evidence>
<dbReference type="Proteomes" id="UP000683925">
    <property type="component" value="Unassembled WGS sequence"/>
</dbReference>
<dbReference type="PANTHER" id="PTHR11588">
    <property type="entry name" value="TUBULIN"/>
    <property type="match status" value="1"/>
</dbReference>
<keyword evidence="2" id="KW-0493">Microtubule</keyword>
<dbReference type="GO" id="GO:0007017">
    <property type="term" value="P:microtubule-based process"/>
    <property type="evidence" value="ECO:0007669"/>
    <property type="project" value="InterPro"/>
</dbReference>
<keyword evidence="6" id="KW-1185">Reference proteome</keyword>
<dbReference type="EMBL" id="CAJJDP010000202">
    <property type="protein sequence ID" value="CAD8215004.1"/>
    <property type="molecule type" value="Genomic_DNA"/>
</dbReference>
<evidence type="ECO:0000256" key="4">
    <source>
        <dbReference type="ARBA" id="ARBA00023134"/>
    </source>
</evidence>
<accession>A0A8S1YSB3</accession>
<sequence>MFDNQSMYNVIDHQLNLDFVDYKHLNNLVAQVISSYTGLRRFNSCDNSKFILNMCPYPRIHYLIPSYSKLTLINDYKRKELDQRQFIKDITKKEQRLFQCPQNRRHLCTILLLRQKELNSFYGKFNNRLTNLDHVFAQNTNIFQCKSSNYQVLPELAQMKQTGTFFSNDSSILSRFKLLVQQFDKIFAKRSFTHWYIGDGLEDKEFSEALDELIGIIADYKELEQNWNFNLQEETYNDEY</sequence>
<evidence type="ECO:0000256" key="1">
    <source>
        <dbReference type="ARBA" id="ARBA00009636"/>
    </source>
</evidence>
<evidence type="ECO:0000256" key="3">
    <source>
        <dbReference type="ARBA" id="ARBA00022741"/>
    </source>
</evidence>
<reference evidence="5" key="1">
    <citation type="submission" date="2021-01" db="EMBL/GenBank/DDBJ databases">
        <authorList>
            <consortium name="Genoscope - CEA"/>
            <person name="William W."/>
        </authorList>
    </citation>
    <scope>NUCLEOTIDE SEQUENCE</scope>
</reference>
<keyword evidence="3" id="KW-0547">Nucleotide-binding</keyword>